<feature type="region of interest" description="Disordered" evidence="1">
    <location>
        <begin position="135"/>
        <end position="154"/>
    </location>
</feature>
<name>M0DL01_9EURY</name>
<dbReference type="AlphaFoldDB" id="M0DL01"/>
<keyword evidence="3" id="KW-1185">Reference proteome</keyword>
<evidence type="ECO:0000313" key="3">
    <source>
        <dbReference type="Proteomes" id="UP000011523"/>
    </source>
</evidence>
<evidence type="ECO:0000256" key="1">
    <source>
        <dbReference type="SAM" id="MobiDB-lite"/>
    </source>
</evidence>
<sequence length="154" mass="17580">MPNLNRSERKLLDEKMEPYVDGFDSMLADVIHDTFADDPQLRRLATIVTETDHAIDARDEQNGVDEEWSELDEASQKVTWVLERRTREVIAEKCETVALDATEWTDVHSKEKIEAAVREAVEWLRHNTNPAERAGVAYGDELPDPDALFEEVSA</sequence>
<protein>
    <submittedName>
        <fullName evidence="2">Uncharacterized protein</fullName>
    </submittedName>
</protein>
<dbReference type="RefSeq" id="WP_006630183.1">
    <property type="nucleotide sequence ID" value="NZ_AOJD01000064.1"/>
</dbReference>
<dbReference type="PATRIC" id="fig|1227485.3.peg.2488"/>
<dbReference type="EMBL" id="AOJD01000064">
    <property type="protein sequence ID" value="ELZ35392.1"/>
    <property type="molecule type" value="Genomic_DNA"/>
</dbReference>
<accession>M0DL01</accession>
<organism evidence="2 3">
    <name type="scientific">Halorubrum tebenquichense DSM 14210</name>
    <dbReference type="NCBI Taxonomy" id="1227485"/>
    <lineage>
        <taxon>Archaea</taxon>
        <taxon>Methanobacteriati</taxon>
        <taxon>Methanobacteriota</taxon>
        <taxon>Stenosarchaea group</taxon>
        <taxon>Halobacteria</taxon>
        <taxon>Halobacteriales</taxon>
        <taxon>Haloferacaceae</taxon>
        <taxon>Halorubrum</taxon>
    </lineage>
</organism>
<dbReference type="Proteomes" id="UP000011523">
    <property type="component" value="Unassembled WGS sequence"/>
</dbReference>
<reference evidence="2 3" key="1">
    <citation type="journal article" date="2014" name="PLoS Genet.">
        <title>Phylogenetically driven sequencing of extremely halophilic archaea reveals strategies for static and dynamic osmo-response.</title>
        <authorList>
            <person name="Becker E.A."/>
            <person name="Seitzer P.M."/>
            <person name="Tritt A."/>
            <person name="Larsen D."/>
            <person name="Krusor M."/>
            <person name="Yao A.I."/>
            <person name="Wu D."/>
            <person name="Madern D."/>
            <person name="Eisen J.A."/>
            <person name="Darling A.E."/>
            <person name="Facciotti M.T."/>
        </authorList>
    </citation>
    <scope>NUCLEOTIDE SEQUENCE [LARGE SCALE GENOMIC DNA]</scope>
    <source>
        <strain evidence="2 3">DSM 14210</strain>
    </source>
</reference>
<gene>
    <name evidence="2" type="ORF">C472_12680</name>
</gene>
<evidence type="ECO:0000313" key="2">
    <source>
        <dbReference type="EMBL" id="ELZ35392.1"/>
    </source>
</evidence>
<comment type="caution">
    <text evidence="2">The sequence shown here is derived from an EMBL/GenBank/DDBJ whole genome shotgun (WGS) entry which is preliminary data.</text>
</comment>
<proteinExistence type="predicted"/>
<feature type="compositionally biased region" description="Acidic residues" evidence="1">
    <location>
        <begin position="141"/>
        <end position="154"/>
    </location>
</feature>
<dbReference type="OrthoDB" id="336467at2157"/>